<accession>A0A139N749</accession>
<evidence type="ECO:0000313" key="1">
    <source>
        <dbReference type="EMBL" id="KXT71869.1"/>
    </source>
</evidence>
<comment type="caution">
    <text evidence="1">The sequence shown here is derived from an EMBL/GenBank/DDBJ whole genome shotgun (WGS) entry which is preliminary data.</text>
</comment>
<dbReference type="EMBL" id="LQRC01000143">
    <property type="protein sequence ID" value="KXT71869.1"/>
    <property type="molecule type" value="Genomic_DNA"/>
</dbReference>
<sequence>MAFGNDQNDIQLFKNSLYAVQVGDFPGLRDYADEQVAFQENLPKAVAARILQKFADFREK</sequence>
<dbReference type="PATRIC" id="fig|1302.21.peg.1085"/>
<name>A0A139N749_STRGN</name>
<gene>
    <name evidence="1" type="ORF">SGODD07_00970</name>
</gene>
<organism evidence="1 2">
    <name type="scientific">Streptococcus gordonii</name>
    <dbReference type="NCBI Taxonomy" id="1302"/>
    <lineage>
        <taxon>Bacteria</taxon>
        <taxon>Bacillati</taxon>
        <taxon>Bacillota</taxon>
        <taxon>Bacilli</taxon>
        <taxon>Lactobacillales</taxon>
        <taxon>Streptococcaceae</taxon>
        <taxon>Streptococcus</taxon>
    </lineage>
</organism>
<dbReference type="AlphaFoldDB" id="A0A139N749"/>
<evidence type="ECO:0000313" key="2">
    <source>
        <dbReference type="Proteomes" id="UP000070096"/>
    </source>
</evidence>
<proteinExistence type="predicted"/>
<dbReference type="Proteomes" id="UP000070096">
    <property type="component" value="Unassembled WGS sequence"/>
</dbReference>
<reference evidence="1 2" key="1">
    <citation type="submission" date="2016-01" db="EMBL/GenBank/DDBJ databases">
        <title>Highly variable Streptococcus oralis are common among viridans streptococci isolated from primates.</title>
        <authorList>
            <person name="Denapaite D."/>
            <person name="Rieger M."/>
            <person name="Koendgen S."/>
            <person name="Brueckner R."/>
            <person name="Ochigava I."/>
            <person name="Kappeler P."/>
            <person name="Maetz-Rensing K."/>
            <person name="Leendertz F."/>
            <person name="Hakenbeck R."/>
        </authorList>
    </citation>
    <scope>NUCLEOTIDE SEQUENCE [LARGE SCALE GENOMIC DNA]</scope>
    <source>
        <strain evidence="1 2">DD07</strain>
    </source>
</reference>
<protein>
    <submittedName>
        <fullName evidence="1">Uncharacterized protein</fullName>
    </submittedName>
</protein>